<dbReference type="GO" id="GO:0030288">
    <property type="term" value="C:outer membrane-bounded periplasmic space"/>
    <property type="evidence" value="ECO:0007669"/>
    <property type="project" value="TreeGrafter"/>
</dbReference>
<keyword evidence="8" id="KW-1185">Reference proteome</keyword>
<keyword evidence="2 4" id="KW-0732">Signal</keyword>
<dbReference type="GO" id="GO:0043165">
    <property type="term" value="P:Gram-negative-bacterium-type cell outer membrane assembly"/>
    <property type="evidence" value="ECO:0007669"/>
    <property type="project" value="UniProtKB-UniRule"/>
</dbReference>
<comment type="caution">
    <text evidence="7">The sequence shown here is derived from an EMBL/GenBank/DDBJ whole genome shotgun (WGS) entry which is preliminary data.</text>
</comment>
<evidence type="ECO:0000256" key="1">
    <source>
        <dbReference type="ARBA" id="ARBA00022448"/>
    </source>
</evidence>
<name>F5R7J1_METUF</name>
<feature type="signal peptide" evidence="4">
    <location>
        <begin position="1"/>
        <end position="27"/>
    </location>
</feature>
<protein>
    <recommendedName>
        <fullName evidence="4">Lipopolysaccharide export system protein LptA</fullName>
    </recommendedName>
</protein>
<dbReference type="InterPro" id="IPR014340">
    <property type="entry name" value="LptA"/>
</dbReference>
<dbReference type="GO" id="GO:0017089">
    <property type="term" value="F:glycolipid transfer activity"/>
    <property type="evidence" value="ECO:0007669"/>
    <property type="project" value="TreeGrafter"/>
</dbReference>
<organism evidence="7 8">
    <name type="scientific">Methyloversatilis universalis (strain ATCC BAA-1314 / DSM 25237 / JCM 13912 / CCUG 52030 / FAM5)</name>
    <dbReference type="NCBI Taxonomy" id="1000565"/>
    <lineage>
        <taxon>Bacteria</taxon>
        <taxon>Pseudomonadati</taxon>
        <taxon>Pseudomonadota</taxon>
        <taxon>Betaproteobacteria</taxon>
        <taxon>Nitrosomonadales</taxon>
        <taxon>Sterolibacteriaceae</taxon>
        <taxon>Methyloversatilis</taxon>
    </lineage>
</organism>
<evidence type="ECO:0000256" key="2">
    <source>
        <dbReference type="ARBA" id="ARBA00022729"/>
    </source>
</evidence>
<evidence type="ECO:0000313" key="8">
    <source>
        <dbReference type="Proteomes" id="UP000005019"/>
    </source>
</evidence>
<dbReference type="PANTHER" id="PTHR36504:SF1">
    <property type="entry name" value="LIPOPOLYSACCHARIDE EXPORT SYSTEM PROTEIN LPTA"/>
    <property type="match status" value="1"/>
</dbReference>
<dbReference type="GO" id="GO:0001530">
    <property type="term" value="F:lipopolysaccharide binding"/>
    <property type="evidence" value="ECO:0007669"/>
    <property type="project" value="InterPro"/>
</dbReference>
<dbReference type="InterPro" id="IPR005653">
    <property type="entry name" value="OstA-like_N"/>
</dbReference>
<comment type="similarity">
    <text evidence="4">Belongs to the LptA family.</text>
</comment>
<proteinExistence type="inferred from homology"/>
<evidence type="ECO:0000256" key="4">
    <source>
        <dbReference type="HAMAP-Rule" id="MF_01914"/>
    </source>
</evidence>
<dbReference type="GO" id="GO:0009279">
    <property type="term" value="C:cell outer membrane"/>
    <property type="evidence" value="ECO:0007669"/>
    <property type="project" value="TreeGrafter"/>
</dbReference>
<comment type="function">
    <text evidence="4">Involved in the assembly of lipopolysaccharide (LPS). Required for the translocation of LPS from the inner membrane to the outer membrane.</text>
</comment>
<dbReference type="RefSeq" id="WP_008057735.1">
    <property type="nucleotide sequence ID" value="NZ_AFHG01000028.1"/>
</dbReference>
<reference evidence="7 8" key="1">
    <citation type="journal article" date="2011" name="J. Bacteriol.">
        <title>Genome sequence of Methyloversatilis universalis FAM5T, a methylotrophic representative of the order Rhodocyclales.</title>
        <authorList>
            <person name="Kittichotirat W."/>
            <person name="Good N.M."/>
            <person name="Hall R."/>
            <person name="Bringel F."/>
            <person name="Lajus A."/>
            <person name="Medigue C."/>
            <person name="Smalley N.E."/>
            <person name="Beck D."/>
            <person name="Bumgarner R."/>
            <person name="Vuilleumier S."/>
            <person name="Kalyuzhnaya M.G."/>
        </authorList>
    </citation>
    <scope>NUCLEOTIDE SEQUENCE [LARGE SCALE GENOMIC DNA]</scope>
    <source>
        <strain evidence="8">ATCC BAA-1314 / JCM 13912 / FAM5</strain>
    </source>
</reference>
<dbReference type="GO" id="GO:0015920">
    <property type="term" value="P:lipopolysaccharide transport"/>
    <property type="evidence" value="ECO:0007669"/>
    <property type="project" value="UniProtKB-UniRule"/>
</dbReference>
<dbReference type="HAMAP" id="MF_01914">
    <property type="entry name" value="LPS_assembly_LptA"/>
    <property type="match status" value="1"/>
</dbReference>
<dbReference type="Pfam" id="PF03968">
    <property type="entry name" value="LptD_N"/>
    <property type="match status" value="1"/>
</dbReference>
<sequence precursor="true">MTPRTALKGLCALHLLAAAALPLPALAERADREKPVNLEADKVTVDDRTRTHVFEGNVVFTQGTLTIKANKVVVTQDATGYQKGVATGGEGGLARFRQKREGINEWMEGEAERIEHDAKTEITRFFVRSHVKSGGDEVRGQYIEYNSLTENYTVTNSSDAKSVPSAGDQSKRVRAIIQPKTAPKE</sequence>
<dbReference type="EMBL" id="AFHG01000028">
    <property type="protein sequence ID" value="EGK73470.1"/>
    <property type="molecule type" value="Genomic_DNA"/>
</dbReference>
<feature type="domain" description="Organic solvent tolerance-like N-terminal" evidence="6">
    <location>
        <begin position="38"/>
        <end position="149"/>
    </location>
</feature>
<dbReference type="eggNOG" id="COG1934">
    <property type="taxonomic scope" value="Bacteria"/>
</dbReference>
<dbReference type="AlphaFoldDB" id="F5R7J1"/>
<dbReference type="Proteomes" id="UP000005019">
    <property type="component" value="Unassembled WGS sequence"/>
</dbReference>
<keyword evidence="3 4" id="KW-0574">Periplasm</keyword>
<feature type="region of interest" description="Disordered" evidence="5">
    <location>
        <begin position="156"/>
        <end position="185"/>
    </location>
</feature>
<accession>F5R7J1</accession>
<gene>
    <name evidence="4" type="primary">lptA</name>
    <name evidence="7" type="ORF">METUNv1_00097</name>
</gene>
<dbReference type="OrthoDB" id="5294855at2"/>
<evidence type="ECO:0000313" key="7">
    <source>
        <dbReference type="EMBL" id="EGK73470.1"/>
    </source>
</evidence>
<dbReference type="NCBIfam" id="TIGR03002">
    <property type="entry name" value="outer_YhbN_LptA"/>
    <property type="match status" value="1"/>
</dbReference>
<dbReference type="STRING" id="1000565.METUNv1_00097"/>
<evidence type="ECO:0000256" key="5">
    <source>
        <dbReference type="SAM" id="MobiDB-lite"/>
    </source>
</evidence>
<comment type="subunit">
    <text evidence="4">Component of the lipopolysaccharide transport and assembly complex.</text>
</comment>
<comment type="subcellular location">
    <subcellularLocation>
        <location evidence="4">Periplasm</location>
    </subcellularLocation>
</comment>
<dbReference type="Gene3D" id="2.60.450.10">
    <property type="entry name" value="Lipopolysaccharide (LPS) transport protein A like domain"/>
    <property type="match status" value="1"/>
</dbReference>
<evidence type="ECO:0000259" key="6">
    <source>
        <dbReference type="Pfam" id="PF03968"/>
    </source>
</evidence>
<keyword evidence="1 4" id="KW-0813">Transport</keyword>
<dbReference type="InterPro" id="IPR052037">
    <property type="entry name" value="LPS_export_LptA"/>
</dbReference>
<evidence type="ECO:0000256" key="3">
    <source>
        <dbReference type="ARBA" id="ARBA00022764"/>
    </source>
</evidence>
<dbReference type="PANTHER" id="PTHR36504">
    <property type="entry name" value="LIPOPOLYSACCHARIDE EXPORT SYSTEM PROTEIN LPTA"/>
    <property type="match status" value="1"/>
</dbReference>
<feature type="chain" id="PRO_5009012130" description="Lipopolysaccharide export system protein LptA" evidence="4">
    <location>
        <begin position="28"/>
        <end position="185"/>
    </location>
</feature>